<reference evidence="1" key="1">
    <citation type="submission" date="2013-07" db="EMBL/GenBank/DDBJ databases">
        <authorList>
            <consortium name="DOE Joint Genome Institute"/>
            <person name="Anderson I."/>
            <person name="Huntemann M."/>
            <person name="Han J."/>
            <person name="Chen A."/>
            <person name="Kyrpides N."/>
            <person name="Mavromatis K."/>
            <person name="Markowitz V."/>
            <person name="Palaniappan K."/>
            <person name="Ivanova N."/>
            <person name="Schaumberg A."/>
            <person name="Pati A."/>
            <person name="Liolios K."/>
            <person name="Nordberg H.P."/>
            <person name="Cantor M.N."/>
            <person name="Hua S.X."/>
            <person name="Woyke T."/>
        </authorList>
    </citation>
    <scope>NUCLEOTIDE SEQUENCE [LARGE SCALE GENOMIC DNA]</scope>
    <source>
        <strain evidence="1">DSM 17970</strain>
    </source>
</reference>
<dbReference type="RefSeq" id="WP_036875860.1">
    <property type="nucleotide sequence ID" value="NZ_KK073873.1"/>
</dbReference>
<organism evidence="1 2">
    <name type="scientific">Xylanibacter oryzae DSM 17970</name>
    <dbReference type="NCBI Taxonomy" id="915438"/>
    <lineage>
        <taxon>Bacteria</taxon>
        <taxon>Pseudomonadati</taxon>
        <taxon>Bacteroidota</taxon>
        <taxon>Bacteroidia</taxon>
        <taxon>Bacteroidales</taxon>
        <taxon>Prevotellaceae</taxon>
        <taxon>Xylanibacter</taxon>
    </lineage>
</organism>
<dbReference type="EMBL" id="JFBS01000001">
    <property type="protein sequence ID" value="EXG77682.1"/>
    <property type="molecule type" value="Genomic_DNA"/>
</dbReference>
<name>A0ABN0RTX3_9BACT</name>
<protein>
    <recommendedName>
        <fullName evidence="3">DUF2971 domain-containing protein</fullName>
    </recommendedName>
</protein>
<proteinExistence type="predicted"/>
<evidence type="ECO:0000313" key="2">
    <source>
        <dbReference type="Proteomes" id="UP000243438"/>
    </source>
</evidence>
<dbReference type="Proteomes" id="UP000243438">
    <property type="component" value="Unassembled WGS sequence"/>
</dbReference>
<sequence>MAVEILYKYLDADGGLKMLSHHNLQFTNAAKLNDPFDCHPSLIEFSHVPEERCKIWSQKDIEDLSSNRFIRQRDRTWICSLSKRFDSLLMWSYYNAHKGICIGIDMEKADLYLSQIYGEVMFGCLNFEVKYKDIVEKPDYFQSEEDLFSYQLCTKAKAWEHEQEERLVITDPSQMIRHAVPKEFDDKEIVDYKEIRFYPSIGLECFDSVYLGVNIDKDIKMNIIKTAKSLNSNIKIYQMSVDPNAFKLNTELINP</sequence>
<evidence type="ECO:0008006" key="3">
    <source>
        <dbReference type="Google" id="ProtNLM"/>
    </source>
</evidence>
<gene>
    <name evidence="1" type="ORF">XylorDRAFT_0023</name>
</gene>
<accession>A0ABN0RTX3</accession>
<keyword evidence="2" id="KW-1185">Reference proteome</keyword>
<evidence type="ECO:0000313" key="1">
    <source>
        <dbReference type="EMBL" id="EXG77682.1"/>
    </source>
</evidence>
<comment type="caution">
    <text evidence="1">The sequence shown here is derived from an EMBL/GenBank/DDBJ whole genome shotgun (WGS) entry which is preliminary data.</text>
</comment>